<dbReference type="GO" id="GO:0005886">
    <property type="term" value="C:plasma membrane"/>
    <property type="evidence" value="ECO:0007669"/>
    <property type="project" value="TreeGrafter"/>
</dbReference>
<proteinExistence type="predicted"/>
<evidence type="ECO:0000313" key="3">
    <source>
        <dbReference type="Proteomes" id="UP000315891"/>
    </source>
</evidence>
<dbReference type="PANTHER" id="PTHR38684:SF1">
    <property type="entry name" value="PROTEIN AMPE"/>
    <property type="match status" value="1"/>
</dbReference>
<dbReference type="InterPro" id="IPR052966">
    <property type="entry name" value="Beta-lactamase_Reg"/>
</dbReference>
<sequence length="297" mass="31963">MFMTLAAAVFALVLGHVAQGLAEAVRRHGWFDDGLRWIGAKSQAGGFWHGRWGIALALLPPLLVVALLQWMLDTPLYGAVGLLFGIGVLFYCWGPRDLDLDVDVIVDAPDIAARDAAISRLSPSGSDMPTLIVAVLHAARRRWFGVLFWFLLLGAFGAALYRLAALAAEDDAALLPDENAAGAKRLLAWLDWPVSQLMALFMALVGDFDTVLSAWKQNGGAGFDANADFLGAVGRASVRSELADDAQDYADAGETDSEIARDLGPMPELRDAMSLVWRTLVAWLAVIALFVIAGWVS</sequence>
<keyword evidence="3" id="KW-1185">Reference proteome</keyword>
<name>A0A516V5G1_9GAMM</name>
<dbReference type="GO" id="GO:0046677">
    <property type="term" value="P:response to antibiotic"/>
    <property type="evidence" value="ECO:0007669"/>
    <property type="project" value="TreeGrafter"/>
</dbReference>
<evidence type="ECO:0008006" key="4">
    <source>
        <dbReference type="Google" id="ProtNLM"/>
    </source>
</evidence>
<evidence type="ECO:0000313" key="2">
    <source>
        <dbReference type="EMBL" id="QDQ73758.1"/>
    </source>
</evidence>
<keyword evidence="1" id="KW-0812">Transmembrane</keyword>
<reference evidence="2 3" key="1">
    <citation type="submission" date="2019-07" db="EMBL/GenBank/DDBJ databases">
        <title>Lysobacter weifangensis sp. nov., isolated from bensulfuron-methyl contaminated farmland soil.</title>
        <authorList>
            <person name="Zhao H."/>
        </authorList>
    </citation>
    <scope>NUCLEOTIDE SEQUENCE [LARGE SCALE GENOMIC DNA]</scope>
    <source>
        <strain evidence="2 3">CC-Bw-6</strain>
    </source>
</reference>
<feature type="transmembrane region" description="Helical" evidence="1">
    <location>
        <begin position="75"/>
        <end position="93"/>
    </location>
</feature>
<protein>
    <recommendedName>
        <fullName evidence="4">Beta-lactamase induction protein</fullName>
    </recommendedName>
</protein>
<evidence type="ECO:0000256" key="1">
    <source>
        <dbReference type="SAM" id="Phobius"/>
    </source>
</evidence>
<feature type="transmembrane region" description="Helical" evidence="1">
    <location>
        <begin position="275"/>
        <end position="296"/>
    </location>
</feature>
<keyword evidence="1" id="KW-0472">Membrane</keyword>
<dbReference type="OrthoDB" id="9811967at2"/>
<organism evidence="2 3">
    <name type="scientific">Pseudoluteimonas lycopersici</name>
    <dbReference type="NCBI Taxonomy" id="1324796"/>
    <lineage>
        <taxon>Bacteria</taxon>
        <taxon>Pseudomonadati</taxon>
        <taxon>Pseudomonadota</taxon>
        <taxon>Gammaproteobacteria</taxon>
        <taxon>Lysobacterales</taxon>
        <taxon>Lysobacteraceae</taxon>
        <taxon>Pseudoluteimonas</taxon>
    </lineage>
</organism>
<feature type="transmembrane region" description="Helical" evidence="1">
    <location>
        <begin position="143"/>
        <end position="165"/>
    </location>
</feature>
<keyword evidence="1" id="KW-1133">Transmembrane helix</keyword>
<accession>A0A516V5G1</accession>
<feature type="transmembrane region" description="Helical" evidence="1">
    <location>
        <begin position="46"/>
        <end position="68"/>
    </location>
</feature>
<feature type="transmembrane region" description="Helical" evidence="1">
    <location>
        <begin position="186"/>
        <end position="205"/>
    </location>
</feature>
<dbReference type="AlphaFoldDB" id="A0A516V5G1"/>
<dbReference type="PANTHER" id="PTHR38684">
    <property type="entry name" value="PROTEIN AMPE"/>
    <property type="match status" value="1"/>
</dbReference>
<dbReference type="EMBL" id="CP041742">
    <property type="protein sequence ID" value="QDQ73758.1"/>
    <property type="molecule type" value="Genomic_DNA"/>
</dbReference>
<dbReference type="Proteomes" id="UP000315891">
    <property type="component" value="Chromosome"/>
</dbReference>
<dbReference type="RefSeq" id="WP_143879270.1">
    <property type="nucleotide sequence ID" value="NZ_BAABLZ010000001.1"/>
</dbReference>
<gene>
    <name evidence="2" type="ORF">FNZ56_07655</name>
</gene>